<gene>
    <name evidence="1" type="ORF">AWB76_05998</name>
</gene>
<evidence type="ECO:0000313" key="1">
    <source>
        <dbReference type="EMBL" id="SAK85974.1"/>
    </source>
</evidence>
<protein>
    <submittedName>
        <fullName evidence="1">Uncharacterized protein</fullName>
    </submittedName>
</protein>
<reference evidence="2" key="1">
    <citation type="submission" date="2016-01" db="EMBL/GenBank/DDBJ databases">
        <authorList>
            <person name="Peeters Charlotte."/>
        </authorList>
    </citation>
    <scope>NUCLEOTIDE SEQUENCE [LARGE SCALE GENOMIC DNA]</scope>
</reference>
<evidence type="ECO:0000313" key="2">
    <source>
        <dbReference type="Proteomes" id="UP000054624"/>
    </source>
</evidence>
<proteinExistence type="predicted"/>
<keyword evidence="2" id="KW-1185">Reference proteome</keyword>
<name>A0A158CUH4_9BURK</name>
<organism evidence="1 2">
    <name type="scientific">Caballeronia temeraria</name>
    <dbReference type="NCBI Taxonomy" id="1777137"/>
    <lineage>
        <taxon>Bacteria</taxon>
        <taxon>Pseudomonadati</taxon>
        <taxon>Pseudomonadota</taxon>
        <taxon>Betaproteobacteria</taxon>
        <taxon>Burkholderiales</taxon>
        <taxon>Burkholderiaceae</taxon>
        <taxon>Caballeronia</taxon>
    </lineage>
</organism>
<dbReference type="Proteomes" id="UP000054624">
    <property type="component" value="Unassembled WGS sequence"/>
</dbReference>
<dbReference type="EMBL" id="FCOI02000028">
    <property type="protein sequence ID" value="SAK85974.1"/>
    <property type="molecule type" value="Genomic_DNA"/>
</dbReference>
<sequence>MQTEKYRGHTLLGGLVWSGLLSTNLLPAL</sequence>
<dbReference type="AlphaFoldDB" id="A0A158CUH4"/>
<accession>A0A158CUH4</accession>